<feature type="compositionally biased region" description="Basic and acidic residues" evidence="1">
    <location>
        <begin position="85"/>
        <end position="95"/>
    </location>
</feature>
<dbReference type="AlphaFoldDB" id="K0TMW6"/>
<accession>K0TMW6</accession>
<comment type="caution">
    <text evidence="2">The sequence shown here is derived from an EMBL/GenBank/DDBJ whole genome shotgun (WGS) entry which is preliminary data.</text>
</comment>
<feature type="region of interest" description="Disordered" evidence="1">
    <location>
        <begin position="110"/>
        <end position="133"/>
    </location>
</feature>
<feature type="region of interest" description="Disordered" evidence="1">
    <location>
        <begin position="76"/>
        <end position="95"/>
    </location>
</feature>
<evidence type="ECO:0000313" key="2">
    <source>
        <dbReference type="EMBL" id="EJK73042.1"/>
    </source>
</evidence>
<dbReference type="EMBL" id="AGNL01004922">
    <property type="protein sequence ID" value="EJK73042.1"/>
    <property type="molecule type" value="Genomic_DNA"/>
</dbReference>
<name>K0TMW6_THAOC</name>
<sequence>MFSLTTTVEEHGRWDWTVDPPEMQTAHVSGLTTKRPPLATSQSSRRGWRDELDERLWRGQRPKRLGARRTAAVVVEQPPPPDPVAGRREADPEDRYRSRGRGLLAAPSELAGSVHPSGATIRPRGGSGPRFRGRGDEDCCGVAGFVGTKEYPSGAVRVVLAALRQNGERSAWIAPFVRISGEQGGRRRSPIIGMKTVGGSCRTADELAGRSEGGPRASSDLTFVDNDDGASRLIKWRERMELMAMQQEPKDAEE</sequence>
<organism evidence="2 3">
    <name type="scientific">Thalassiosira oceanica</name>
    <name type="common">Marine diatom</name>
    <dbReference type="NCBI Taxonomy" id="159749"/>
    <lineage>
        <taxon>Eukaryota</taxon>
        <taxon>Sar</taxon>
        <taxon>Stramenopiles</taxon>
        <taxon>Ochrophyta</taxon>
        <taxon>Bacillariophyta</taxon>
        <taxon>Coscinodiscophyceae</taxon>
        <taxon>Thalassiosirophycidae</taxon>
        <taxon>Thalassiosirales</taxon>
        <taxon>Thalassiosiraceae</taxon>
        <taxon>Thalassiosira</taxon>
    </lineage>
</organism>
<proteinExistence type="predicted"/>
<reference evidence="2 3" key="1">
    <citation type="journal article" date="2012" name="Genome Biol.">
        <title>Genome and low-iron response of an oceanic diatom adapted to chronic iron limitation.</title>
        <authorList>
            <person name="Lommer M."/>
            <person name="Specht M."/>
            <person name="Roy A.S."/>
            <person name="Kraemer L."/>
            <person name="Andreson R."/>
            <person name="Gutowska M.A."/>
            <person name="Wolf J."/>
            <person name="Bergner S.V."/>
            <person name="Schilhabel M.B."/>
            <person name="Klostermeier U.C."/>
            <person name="Beiko R.G."/>
            <person name="Rosenstiel P."/>
            <person name="Hippler M."/>
            <person name="Laroche J."/>
        </authorList>
    </citation>
    <scope>NUCLEOTIDE SEQUENCE [LARGE SCALE GENOMIC DNA]</scope>
    <source>
        <strain evidence="2 3">CCMP1005</strain>
    </source>
</reference>
<feature type="region of interest" description="Disordered" evidence="1">
    <location>
        <begin position="20"/>
        <end position="54"/>
    </location>
</feature>
<protein>
    <submittedName>
        <fullName evidence="2">Uncharacterized protein</fullName>
    </submittedName>
</protein>
<evidence type="ECO:0000256" key="1">
    <source>
        <dbReference type="SAM" id="MobiDB-lite"/>
    </source>
</evidence>
<gene>
    <name evidence="2" type="ORF">THAOC_05360</name>
</gene>
<evidence type="ECO:0000313" key="3">
    <source>
        <dbReference type="Proteomes" id="UP000266841"/>
    </source>
</evidence>
<keyword evidence="3" id="KW-1185">Reference proteome</keyword>
<dbReference type="Proteomes" id="UP000266841">
    <property type="component" value="Unassembled WGS sequence"/>
</dbReference>